<feature type="domain" description="DUF6708" evidence="3">
    <location>
        <begin position="117"/>
        <end position="313"/>
    </location>
</feature>
<organism evidence="4 5">
    <name type="scientific">Pseudothauera lacus</name>
    <dbReference type="NCBI Taxonomy" id="2136175"/>
    <lineage>
        <taxon>Bacteria</taxon>
        <taxon>Pseudomonadati</taxon>
        <taxon>Pseudomonadota</taxon>
        <taxon>Betaproteobacteria</taxon>
        <taxon>Rhodocyclales</taxon>
        <taxon>Zoogloeaceae</taxon>
        <taxon>Pseudothauera</taxon>
    </lineage>
</organism>
<name>A0A2T4IB16_9RHOO</name>
<evidence type="ECO:0000259" key="3">
    <source>
        <dbReference type="Pfam" id="PF20455"/>
    </source>
</evidence>
<feature type="transmembrane region" description="Helical" evidence="2">
    <location>
        <begin position="62"/>
        <end position="82"/>
    </location>
</feature>
<keyword evidence="2" id="KW-0812">Transmembrane</keyword>
<dbReference type="Proteomes" id="UP000241193">
    <property type="component" value="Unassembled WGS sequence"/>
</dbReference>
<evidence type="ECO:0000313" key="4">
    <source>
        <dbReference type="EMBL" id="PTD94952.1"/>
    </source>
</evidence>
<feature type="region of interest" description="Disordered" evidence="1">
    <location>
        <begin position="316"/>
        <end position="336"/>
    </location>
</feature>
<gene>
    <name evidence="4" type="ORF">C8261_16925</name>
</gene>
<evidence type="ECO:0000256" key="2">
    <source>
        <dbReference type="SAM" id="Phobius"/>
    </source>
</evidence>
<dbReference type="Pfam" id="PF20455">
    <property type="entry name" value="DUF6708"/>
    <property type="match status" value="1"/>
</dbReference>
<evidence type="ECO:0000313" key="5">
    <source>
        <dbReference type="Proteomes" id="UP000241193"/>
    </source>
</evidence>
<feature type="transmembrane region" description="Helical" evidence="2">
    <location>
        <begin position="343"/>
        <end position="361"/>
    </location>
</feature>
<reference evidence="4 5" key="1">
    <citation type="submission" date="2018-03" db="EMBL/GenBank/DDBJ databases">
        <authorList>
            <person name="Keele B.F."/>
        </authorList>
    </citation>
    <scope>NUCLEOTIDE SEQUENCE [LARGE SCALE GENOMIC DNA]</scope>
    <source>
        <strain evidence="4 5">D20</strain>
    </source>
</reference>
<dbReference type="EMBL" id="PZKC01000026">
    <property type="protein sequence ID" value="PTD94952.1"/>
    <property type="molecule type" value="Genomic_DNA"/>
</dbReference>
<accession>A0A2T4IB16</accession>
<feature type="transmembrane region" description="Helical" evidence="2">
    <location>
        <begin position="276"/>
        <end position="297"/>
    </location>
</feature>
<keyword evidence="5" id="KW-1185">Reference proteome</keyword>
<proteinExistence type="predicted"/>
<dbReference type="RefSeq" id="WP_107494907.1">
    <property type="nucleotide sequence ID" value="NZ_PZKC01000026.1"/>
</dbReference>
<reference evidence="4 5" key="2">
    <citation type="submission" date="2018-04" db="EMBL/GenBank/DDBJ databases">
        <title>Thauera lacus sp. nov., isolated from an saline lake in Inner Mongolia, China.</title>
        <authorList>
            <person name="Liang Q.-Y."/>
        </authorList>
    </citation>
    <scope>NUCLEOTIDE SEQUENCE [LARGE SCALE GENOMIC DNA]</scope>
    <source>
        <strain evidence="4 5">D20</strain>
    </source>
</reference>
<evidence type="ECO:0000256" key="1">
    <source>
        <dbReference type="SAM" id="MobiDB-lite"/>
    </source>
</evidence>
<dbReference type="InterPro" id="IPR046554">
    <property type="entry name" value="DUF6708"/>
</dbReference>
<sequence>MSAPKKRRFGAFGSIDRKYRQWRYLPGVRHGSGARPDGERLVYRINETTLEIGGGGSFVRGYLWPLGLTAILVSCALTYGLITILSFDDIVTEPGMAAMDYALLIGGTPILVAGFAFGVLLFFGDLFGYTDAPVRFDRARRRIYAWRDHPQGPEEYDWDAVKVVTQDVRGPTQVATSFKSVLLVDEDEHGEVRFSRKLPRIVQIGEVSASPEQALQAYEFVRLFMEQGPAALPPVRHYLSVRRRGLRAFVDVLGMMRATPIAALTSSGRPPRERALAAALIASIGLLAPMLMCFQIAHGIAMHTCRTPHWPATHEALAASGGPMHPPPGASPDHQPLQRHEQFIATFWLLCAIAGWAWLIGR</sequence>
<keyword evidence="2" id="KW-1133">Transmembrane helix</keyword>
<protein>
    <recommendedName>
        <fullName evidence="3">DUF6708 domain-containing protein</fullName>
    </recommendedName>
</protein>
<keyword evidence="2" id="KW-0472">Membrane</keyword>
<comment type="caution">
    <text evidence="4">The sequence shown here is derived from an EMBL/GenBank/DDBJ whole genome shotgun (WGS) entry which is preliminary data.</text>
</comment>
<dbReference type="AlphaFoldDB" id="A0A2T4IB16"/>
<feature type="transmembrane region" description="Helical" evidence="2">
    <location>
        <begin position="102"/>
        <end position="123"/>
    </location>
</feature>
<dbReference type="OrthoDB" id="8915060at2"/>